<gene>
    <name evidence="1" type="ORF">PUN28_004890</name>
</gene>
<protein>
    <submittedName>
        <fullName evidence="1">Uncharacterized protein</fullName>
    </submittedName>
</protein>
<reference evidence="1 2" key="1">
    <citation type="submission" date="2023-03" db="EMBL/GenBank/DDBJ databases">
        <title>High recombination rates correlate with genetic variation in Cardiocondyla obscurior ants.</title>
        <authorList>
            <person name="Errbii M."/>
        </authorList>
    </citation>
    <scope>NUCLEOTIDE SEQUENCE [LARGE SCALE GENOMIC DNA]</scope>
    <source>
        <strain evidence="1">Alpha-2009</strain>
        <tissue evidence="1">Whole body</tissue>
    </source>
</reference>
<name>A0AAW2GEP9_9HYME</name>
<organism evidence="1 2">
    <name type="scientific">Cardiocondyla obscurior</name>
    <dbReference type="NCBI Taxonomy" id="286306"/>
    <lineage>
        <taxon>Eukaryota</taxon>
        <taxon>Metazoa</taxon>
        <taxon>Ecdysozoa</taxon>
        <taxon>Arthropoda</taxon>
        <taxon>Hexapoda</taxon>
        <taxon>Insecta</taxon>
        <taxon>Pterygota</taxon>
        <taxon>Neoptera</taxon>
        <taxon>Endopterygota</taxon>
        <taxon>Hymenoptera</taxon>
        <taxon>Apocrita</taxon>
        <taxon>Aculeata</taxon>
        <taxon>Formicoidea</taxon>
        <taxon>Formicidae</taxon>
        <taxon>Myrmicinae</taxon>
        <taxon>Cardiocondyla</taxon>
    </lineage>
</organism>
<evidence type="ECO:0000313" key="1">
    <source>
        <dbReference type="EMBL" id="KAL0126080.1"/>
    </source>
</evidence>
<dbReference type="Proteomes" id="UP001430953">
    <property type="component" value="Unassembled WGS sequence"/>
</dbReference>
<dbReference type="EMBL" id="JADYXP020000004">
    <property type="protein sequence ID" value="KAL0126080.1"/>
    <property type="molecule type" value="Genomic_DNA"/>
</dbReference>
<dbReference type="AlphaFoldDB" id="A0AAW2GEP9"/>
<proteinExistence type="predicted"/>
<sequence length="71" mass="8008">MAKLESNNDAVVHGINRERVARECISAGTGSFHISSDRRRKRQSAPLTLNYALSRRTMSEWHKSYCALLGC</sequence>
<accession>A0AAW2GEP9</accession>
<evidence type="ECO:0000313" key="2">
    <source>
        <dbReference type="Proteomes" id="UP001430953"/>
    </source>
</evidence>
<comment type="caution">
    <text evidence="1">The sequence shown here is derived from an EMBL/GenBank/DDBJ whole genome shotgun (WGS) entry which is preliminary data.</text>
</comment>
<keyword evidence="2" id="KW-1185">Reference proteome</keyword>